<evidence type="ECO:0000313" key="3">
    <source>
        <dbReference type="EMBL" id="MCG9024724.1"/>
    </source>
</evidence>
<dbReference type="EMBL" id="CP022115">
    <property type="protein sequence ID" value="ASJ25076.1"/>
    <property type="molecule type" value="Genomic_DNA"/>
</dbReference>
<dbReference type="RefSeq" id="WP_088861095.1">
    <property type="nucleotide sequence ID" value="NZ_CP022115.1"/>
</dbReference>
<organism evidence="2 4">
    <name type="scientific">Laribacter hongkongensis</name>
    <dbReference type="NCBI Taxonomy" id="168471"/>
    <lineage>
        <taxon>Bacteria</taxon>
        <taxon>Pseudomonadati</taxon>
        <taxon>Pseudomonadota</taxon>
        <taxon>Betaproteobacteria</taxon>
        <taxon>Neisseriales</taxon>
        <taxon>Aquaspirillaceae</taxon>
        <taxon>Laribacter</taxon>
    </lineage>
</organism>
<feature type="transmembrane region" description="Helical" evidence="1">
    <location>
        <begin position="21"/>
        <end position="40"/>
    </location>
</feature>
<sequence length="195" mass="21915">MNGRRLRWRDNRGMAGLELALLAPLFLFVMFSFVELFQYLRAVSIVERTAFSIGDMVAQRAALRDSNDPSDSSNIGVYWLAASVTAQPLDMPASGMVVISVVKDGNGAGKPVIAWQRQPGNWASTARSQVQASQPLPPGFPFTVKDNTVIVEVMYDFQPFRSLAMFMPPELLPTTRLYQRTYFRPRFNDLDSFEP</sequence>
<protein>
    <submittedName>
        <fullName evidence="2">TadE-like protein</fullName>
    </submittedName>
</protein>
<accession>A0A248LL27</accession>
<keyword evidence="1" id="KW-1133">Transmembrane helix</keyword>
<dbReference type="Proteomes" id="UP000197424">
    <property type="component" value="Chromosome"/>
</dbReference>
<reference evidence="2" key="1">
    <citation type="journal article" date="2017" name="J. Antimicrob. Chemother.">
        <title>Emergence and genomic analysis of MDR Laribacter hongkongensis strain HLGZ1 from Guangzhou, China.</title>
        <authorList>
            <person name="Wu H.K."/>
            <person name="Chen J.H."/>
            <person name="Yang L."/>
            <person name="Li A.R."/>
            <person name="Su D.H."/>
            <person name="Lin Y.P."/>
            <person name="Chen D.Q."/>
        </authorList>
    </citation>
    <scope>NUCLEOTIDE SEQUENCE</scope>
    <source>
        <strain evidence="2">HLGZ1</strain>
    </source>
</reference>
<dbReference type="EMBL" id="JAJAXM010000003">
    <property type="protein sequence ID" value="MCG9024724.1"/>
    <property type="molecule type" value="Genomic_DNA"/>
</dbReference>
<evidence type="ECO:0000313" key="5">
    <source>
        <dbReference type="Proteomes" id="UP001200247"/>
    </source>
</evidence>
<evidence type="ECO:0000256" key="1">
    <source>
        <dbReference type="SAM" id="Phobius"/>
    </source>
</evidence>
<proteinExistence type="predicted"/>
<name>A0A248LL27_9NEIS</name>
<keyword evidence="1" id="KW-0812">Transmembrane</keyword>
<reference evidence="2" key="3">
    <citation type="submission" date="2017-06" db="EMBL/GenBank/DDBJ databases">
        <authorList>
            <person name="Kim H.J."/>
            <person name="Triplett B.A."/>
        </authorList>
    </citation>
    <scope>NUCLEOTIDE SEQUENCE</scope>
    <source>
        <strain evidence="2">HLGZ1</strain>
    </source>
</reference>
<evidence type="ECO:0000313" key="4">
    <source>
        <dbReference type="Proteomes" id="UP000197424"/>
    </source>
</evidence>
<dbReference type="Proteomes" id="UP001200247">
    <property type="component" value="Unassembled WGS sequence"/>
</dbReference>
<dbReference type="OrthoDB" id="9091734at2"/>
<reference evidence="3 5" key="4">
    <citation type="submission" date="2021-10" db="EMBL/GenBank/DDBJ databases">
        <title>Whole-genome sequencing analysis of Laribacter hongkongensis: virulence gene profiles, carbohydrate-active enzyme prediction, and antimicrobial resistance characterization.</title>
        <authorList>
            <person name="Yuan P."/>
            <person name="Zhan Y."/>
            <person name="Chen D."/>
        </authorList>
    </citation>
    <scope>NUCLEOTIDE SEQUENCE [LARGE SCALE GENOMIC DNA]</scope>
    <source>
        <strain evidence="3 5">W67</strain>
    </source>
</reference>
<reference evidence="4" key="2">
    <citation type="submission" date="2017-06" db="EMBL/GenBank/DDBJ databases">
        <title>Whole genome sequence of Laribacter hongkongensis LHGZ1.</title>
        <authorList>
            <person name="Chen D."/>
            <person name="Wu H."/>
            <person name="Chen J."/>
        </authorList>
    </citation>
    <scope>NUCLEOTIDE SEQUENCE [LARGE SCALE GENOMIC DNA]</scope>
    <source>
        <strain evidence="4">LHGZ1</strain>
    </source>
</reference>
<gene>
    <name evidence="3" type="ORF">LH440_02165</name>
    <name evidence="2" type="ORF">LHGZ1_2245</name>
</gene>
<keyword evidence="1" id="KW-0472">Membrane</keyword>
<dbReference type="AlphaFoldDB" id="A0A248LL27"/>
<evidence type="ECO:0000313" key="2">
    <source>
        <dbReference type="EMBL" id="ASJ25076.1"/>
    </source>
</evidence>